<reference evidence="1 2" key="1">
    <citation type="journal article" date="2018" name="Int. J. Syst. Evol. Microbiol.">
        <title>Parvibium lacunae gen. nov., sp. nov., a new member of the family Alcaligenaceae isolated from a freshwater pond.</title>
        <authorList>
            <person name="Chen W.M."/>
            <person name="Xie P.B."/>
            <person name="Hsu M.Y."/>
            <person name="Sheu S.Y."/>
        </authorList>
    </citation>
    <scope>NUCLEOTIDE SEQUENCE [LARGE SCALE GENOMIC DNA]</scope>
    <source>
        <strain evidence="1 2">KMB9</strain>
    </source>
</reference>
<proteinExistence type="predicted"/>
<accession>A0A368L7Y3</accession>
<dbReference type="EMBL" id="QPGB01000001">
    <property type="protein sequence ID" value="RCS59763.1"/>
    <property type="molecule type" value="Genomic_DNA"/>
</dbReference>
<dbReference type="InterPro" id="IPR018724">
    <property type="entry name" value="2OG-Fe_dioxygenase"/>
</dbReference>
<comment type="caution">
    <text evidence="1">The sequence shown here is derived from an EMBL/GenBank/DDBJ whole genome shotgun (WGS) entry which is preliminary data.</text>
</comment>
<evidence type="ECO:0000313" key="2">
    <source>
        <dbReference type="Proteomes" id="UP000252357"/>
    </source>
</evidence>
<protein>
    <recommendedName>
        <fullName evidence="3">2OG-Fe dioxygenase family protein</fullName>
    </recommendedName>
</protein>
<evidence type="ECO:0000313" key="1">
    <source>
        <dbReference type="EMBL" id="RCS59763.1"/>
    </source>
</evidence>
<keyword evidence="2" id="KW-1185">Reference proteome</keyword>
<dbReference type="OrthoDB" id="6681382at2"/>
<gene>
    <name evidence="1" type="ORF">DU000_03400</name>
</gene>
<dbReference type="Proteomes" id="UP000252357">
    <property type="component" value="Unassembled WGS sequence"/>
</dbReference>
<evidence type="ECO:0008006" key="3">
    <source>
        <dbReference type="Google" id="ProtNLM"/>
    </source>
</evidence>
<dbReference type="Pfam" id="PF10014">
    <property type="entry name" value="2OG-Fe_Oxy_2"/>
    <property type="match status" value="1"/>
</dbReference>
<dbReference type="GO" id="GO:0051213">
    <property type="term" value="F:dioxygenase activity"/>
    <property type="evidence" value="ECO:0007669"/>
    <property type="project" value="InterPro"/>
</dbReference>
<organism evidence="1 2">
    <name type="scientific">Parvibium lacunae</name>
    <dbReference type="NCBI Taxonomy" id="1888893"/>
    <lineage>
        <taxon>Bacteria</taxon>
        <taxon>Pseudomonadati</taxon>
        <taxon>Pseudomonadota</taxon>
        <taxon>Betaproteobacteria</taxon>
        <taxon>Burkholderiales</taxon>
        <taxon>Alcaligenaceae</taxon>
        <taxon>Parvibium</taxon>
    </lineage>
</organism>
<dbReference type="Gene3D" id="2.60.120.620">
    <property type="entry name" value="q2cbj1_9rhob like domain"/>
    <property type="match status" value="1"/>
</dbReference>
<sequence>MPDFLTTDFSFTPPDIDHLRTTLSASGCALGALPSALTTAPQFASLQDTWQRLPQDRYLKDGGSYRARRHDSLIQEVGQTTPTRLQLMPYRPHWQPTTYNALHGGIRRWFEPLEAHLWHPPSLLSALIEWLGHLFEQVRAAQGQEVERWFIEAHQFRIDASTGMGKPTPEGAHRDGVDFVALLLLARDNVEGGLTRIYDQAGQCLQATTLSHPGTLMLLDDTRVVHETSPITPAQSTLPAYRDTLVLTYRAGGFQEPNAG</sequence>
<name>A0A368L7Y3_9BURK</name>
<dbReference type="RefSeq" id="WP_114401911.1">
    <property type="nucleotide sequence ID" value="NZ_QPGB01000001.1"/>
</dbReference>
<dbReference type="AlphaFoldDB" id="A0A368L7Y3"/>